<evidence type="ECO:0000256" key="3">
    <source>
        <dbReference type="ARBA" id="ARBA00022448"/>
    </source>
</evidence>
<keyword evidence="8" id="KW-1071">Ligand-gated ion channel</keyword>
<dbReference type="GO" id="GO:0016020">
    <property type="term" value="C:membrane"/>
    <property type="evidence" value="ECO:0007669"/>
    <property type="project" value="UniProtKB-SubCell"/>
</dbReference>
<dbReference type="EMBL" id="JBEDUW010000003">
    <property type="protein sequence ID" value="KAK9939331.1"/>
    <property type="molecule type" value="Genomic_DNA"/>
</dbReference>
<evidence type="ECO:0000256" key="2">
    <source>
        <dbReference type="ARBA" id="ARBA00010486"/>
    </source>
</evidence>
<dbReference type="InterPro" id="IPR000595">
    <property type="entry name" value="cNMP-bd_dom"/>
</dbReference>
<evidence type="ECO:0000313" key="12">
    <source>
        <dbReference type="EMBL" id="KAK9939331.1"/>
    </source>
</evidence>
<comment type="similarity">
    <text evidence="2">Belongs to the cyclic nucleotide-gated cation channel (TC 1.A.1.5) family.</text>
</comment>
<evidence type="ECO:0000259" key="11">
    <source>
        <dbReference type="PROSITE" id="PS50042"/>
    </source>
</evidence>
<reference evidence="12 13" key="1">
    <citation type="journal article" date="2023" name="G3 (Bethesda)">
        <title>A chromosome-length genome assembly and annotation of blackberry (Rubus argutus, cv. 'Hillquist').</title>
        <authorList>
            <person name="Bruna T."/>
            <person name="Aryal R."/>
            <person name="Dudchenko O."/>
            <person name="Sargent D.J."/>
            <person name="Mead D."/>
            <person name="Buti M."/>
            <person name="Cavallini A."/>
            <person name="Hytonen T."/>
            <person name="Andres J."/>
            <person name="Pham M."/>
            <person name="Weisz D."/>
            <person name="Mascagni F."/>
            <person name="Usai G."/>
            <person name="Natali L."/>
            <person name="Bassil N."/>
            <person name="Fernandez G.E."/>
            <person name="Lomsadze A."/>
            <person name="Armour M."/>
            <person name="Olukolu B."/>
            <person name="Poorten T."/>
            <person name="Britton C."/>
            <person name="Davik J."/>
            <person name="Ashrafi H."/>
            <person name="Aiden E.L."/>
            <person name="Borodovsky M."/>
            <person name="Worthington M."/>
        </authorList>
    </citation>
    <scope>NUCLEOTIDE SEQUENCE [LARGE SCALE GENOMIC DNA]</scope>
    <source>
        <strain evidence="12">PI 553951</strain>
    </source>
</reference>
<evidence type="ECO:0000256" key="8">
    <source>
        <dbReference type="ARBA" id="ARBA00023286"/>
    </source>
</evidence>
<evidence type="ECO:0000256" key="1">
    <source>
        <dbReference type="ARBA" id="ARBA00004141"/>
    </source>
</evidence>
<keyword evidence="6" id="KW-0406">Ion transport</keyword>
<feature type="transmembrane region" description="Helical" evidence="10">
    <location>
        <begin position="205"/>
        <end position="230"/>
    </location>
</feature>
<dbReference type="Pfam" id="PF00520">
    <property type="entry name" value="Ion_trans"/>
    <property type="match status" value="1"/>
</dbReference>
<accession>A0AAW1XQW7</accession>
<comment type="caution">
    <text evidence="12">The sequence shown here is derived from an EMBL/GenBank/DDBJ whole genome shotgun (WGS) entry which is preliminary data.</text>
</comment>
<dbReference type="AlphaFoldDB" id="A0AAW1XQW7"/>
<dbReference type="GO" id="GO:0005216">
    <property type="term" value="F:monoatomic ion channel activity"/>
    <property type="evidence" value="ECO:0007669"/>
    <property type="project" value="InterPro"/>
</dbReference>
<gene>
    <name evidence="12" type="ORF">M0R45_016029</name>
</gene>
<dbReference type="SUPFAM" id="SSF51206">
    <property type="entry name" value="cAMP-binding domain-like"/>
    <property type="match status" value="1"/>
</dbReference>
<evidence type="ECO:0000313" key="13">
    <source>
        <dbReference type="Proteomes" id="UP001457282"/>
    </source>
</evidence>
<organism evidence="12 13">
    <name type="scientific">Rubus argutus</name>
    <name type="common">Southern blackberry</name>
    <dbReference type="NCBI Taxonomy" id="59490"/>
    <lineage>
        <taxon>Eukaryota</taxon>
        <taxon>Viridiplantae</taxon>
        <taxon>Streptophyta</taxon>
        <taxon>Embryophyta</taxon>
        <taxon>Tracheophyta</taxon>
        <taxon>Spermatophyta</taxon>
        <taxon>Magnoliopsida</taxon>
        <taxon>eudicotyledons</taxon>
        <taxon>Gunneridae</taxon>
        <taxon>Pentapetalae</taxon>
        <taxon>rosids</taxon>
        <taxon>fabids</taxon>
        <taxon>Rosales</taxon>
        <taxon>Rosaceae</taxon>
        <taxon>Rosoideae</taxon>
        <taxon>Rosoideae incertae sedis</taxon>
        <taxon>Rubus</taxon>
    </lineage>
</organism>
<dbReference type="PROSITE" id="PS50042">
    <property type="entry name" value="CNMP_BINDING_3"/>
    <property type="match status" value="1"/>
</dbReference>
<dbReference type="PANTHER" id="PTHR45651:SF68">
    <property type="entry name" value="ION TRANSPORT DOMAIN-CONTAINING PROTEIN"/>
    <property type="match status" value="1"/>
</dbReference>
<dbReference type="SUPFAM" id="SSF81324">
    <property type="entry name" value="Voltage-gated potassium channels"/>
    <property type="match status" value="1"/>
</dbReference>
<feature type="transmembrane region" description="Helical" evidence="10">
    <location>
        <begin position="77"/>
        <end position="100"/>
    </location>
</feature>
<protein>
    <recommendedName>
        <fullName evidence="11">Cyclic nucleotide-binding domain-containing protein</fullName>
    </recommendedName>
</protein>
<feature type="transmembrane region" description="Helical" evidence="10">
    <location>
        <begin position="175"/>
        <end position="193"/>
    </location>
</feature>
<keyword evidence="9" id="KW-0407">Ion channel</keyword>
<keyword evidence="4 10" id="KW-0812">Transmembrane</keyword>
<evidence type="ECO:0000256" key="10">
    <source>
        <dbReference type="SAM" id="Phobius"/>
    </source>
</evidence>
<proteinExistence type="inferred from homology"/>
<evidence type="ECO:0000256" key="5">
    <source>
        <dbReference type="ARBA" id="ARBA00022989"/>
    </source>
</evidence>
<dbReference type="Gene3D" id="2.60.120.10">
    <property type="entry name" value="Jelly Rolls"/>
    <property type="match status" value="1"/>
</dbReference>
<dbReference type="Proteomes" id="UP001457282">
    <property type="component" value="Unassembled WGS sequence"/>
</dbReference>
<dbReference type="PANTHER" id="PTHR45651">
    <property type="entry name" value="CYCLIC NUCLEOTIDE-GATED ION CHANNEL 15-RELATED-RELATED"/>
    <property type="match status" value="1"/>
</dbReference>
<feature type="transmembrane region" description="Helical" evidence="10">
    <location>
        <begin position="139"/>
        <end position="163"/>
    </location>
</feature>
<sequence length="614" mass="70615">MFDFEEQPRDPPWRDLCALSTKQKLEETLCSGSLWNKAFVIACVIAVSLDPLFFYIPIINEEEKCLGIDKELKTIALILRSLTDVMFIVHIIYHICKAILAAGKEYKRENTELGLDWDCSKVPIDEIIPFAKLVAWKLAWLPTLTSLLAVLPMPQLLVVLVFYKMRGHGYLEHRKILNVLLFTQYLPRIYQIYLSSQKLRQTAEIWAKAVFNFFLYILASHVIGAFWYFFSIQRETSCWHRACDKNSTDPIRCISTLWCDSKITTARNATFLNQFCTVIVEANTTAPFDYGMFLDSLKNGITGDIHFATKLSYCFWWGLRNLSNFGTNLQASTYVWETCFAVFISIIGLLLFLYLIGNLQTFMSMETQRWEEIRKKIQLKEKDIEGWMDRYELPNDIKKEIRRNIKQKLEENKDADLENLFSILPTYTKTCLKRFLCMKILRKVPKLERMDGKALKMMCDYLKPVMYDESTVVFQMGDPLHSILFITEGTILTYKTTCNDSHHGAAENVTSGISASPLLGNLDKGDFYGAEELIKWASQTEVNLAEVPLSTLNVKCDSKVEGFALTAKDLIRVASECEYCWKLGINNNIRVAGRNQTTANARNVQQKPGVTPQY</sequence>
<feature type="domain" description="Cyclic nucleotide-binding" evidence="11">
    <location>
        <begin position="446"/>
        <end position="534"/>
    </location>
</feature>
<dbReference type="InterPro" id="IPR014710">
    <property type="entry name" value="RmlC-like_jellyroll"/>
</dbReference>
<feature type="transmembrane region" description="Helical" evidence="10">
    <location>
        <begin position="38"/>
        <end position="56"/>
    </location>
</feature>
<evidence type="ECO:0000256" key="4">
    <source>
        <dbReference type="ARBA" id="ARBA00022692"/>
    </source>
</evidence>
<evidence type="ECO:0000256" key="7">
    <source>
        <dbReference type="ARBA" id="ARBA00023136"/>
    </source>
</evidence>
<dbReference type="InterPro" id="IPR018490">
    <property type="entry name" value="cNMP-bd_dom_sf"/>
</dbReference>
<feature type="transmembrane region" description="Helical" evidence="10">
    <location>
        <begin position="334"/>
        <end position="356"/>
    </location>
</feature>
<name>A0AAW1XQW7_RUBAR</name>
<keyword evidence="3" id="KW-0813">Transport</keyword>
<keyword evidence="13" id="KW-1185">Reference proteome</keyword>
<comment type="subcellular location">
    <subcellularLocation>
        <location evidence="1">Membrane</location>
        <topology evidence="1">Multi-pass membrane protein</topology>
    </subcellularLocation>
</comment>
<evidence type="ECO:0000256" key="6">
    <source>
        <dbReference type="ARBA" id="ARBA00023065"/>
    </source>
</evidence>
<keyword evidence="7 10" id="KW-0472">Membrane</keyword>
<evidence type="ECO:0000256" key="9">
    <source>
        <dbReference type="ARBA" id="ARBA00023303"/>
    </source>
</evidence>
<keyword evidence="5 10" id="KW-1133">Transmembrane helix</keyword>
<dbReference type="InterPro" id="IPR005821">
    <property type="entry name" value="Ion_trans_dom"/>
</dbReference>